<keyword evidence="2" id="KW-1185">Reference proteome</keyword>
<sequence>MVYEMHELLKMAFGEREIRKSQPYEHINKLCDALGLSFGTCRQILTEQLGLCHSATKSVPLLIHNQK</sequence>
<evidence type="ECO:0000313" key="2">
    <source>
        <dbReference type="Proteomes" id="UP001159363"/>
    </source>
</evidence>
<reference evidence="1 2" key="1">
    <citation type="submission" date="2023-02" db="EMBL/GenBank/DDBJ databases">
        <title>LHISI_Scaffold_Assembly.</title>
        <authorList>
            <person name="Stuart O.P."/>
            <person name="Cleave R."/>
            <person name="Magrath M.J.L."/>
            <person name="Mikheyev A.S."/>
        </authorList>
    </citation>
    <scope>NUCLEOTIDE SEQUENCE [LARGE SCALE GENOMIC DNA]</scope>
    <source>
        <strain evidence="1">Daus_M_001</strain>
        <tissue evidence="1">Leg muscle</tissue>
    </source>
</reference>
<proteinExistence type="predicted"/>
<name>A0ABQ9HPM9_9NEOP</name>
<gene>
    <name evidence="1" type="ORF">PR048_012313</name>
</gene>
<protein>
    <submittedName>
        <fullName evidence="1">Uncharacterized protein</fullName>
    </submittedName>
</protein>
<comment type="caution">
    <text evidence="1">The sequence shown here is derived from an EMBL/GenBank/DDBJ whole genome shotgun (WGS) entry which is preliminary data.</text>
</comment>
<organism evidence="1 2">
    <name type="scientific">Dryococelus australis</name>
    <dbReference type="NCBI Taxonomy" id="614101"/>
    <lineage>
        <taxon>Eukaryota</taxon>
        <taxon>Metazoa</taxon>
        <taxon>Ecdysozoa</taxon>
        <taxon>Arthropoda</taxon>
        <taxon>Hexapoda</taxon>
        <taxon>Insecta</taxon>
        <taxon>Pterygota</taxon>
        <taxon>Neoptera</taxon>
        <taxon>Polyneoptera</taxon>
        <taxon>Phasmatodea</taxon>
        <taxon>Verophasmatodea</taxon>
        <taxon>Anareolatae</taxon>
        <taxon>Phasmatidae</taxon>
        <taxon>Eurycanthinae</taxon>
        <taxon>Dryococelus</taxon>
    </lineage>
</organism>
<accession>A0ABQ9HPM9</accession>
<dbReference type="Proteomes" id="UP001159363">
    <property type="component" value="Chromosome X"/>
</dbReference>
<dbReference type="EMBL" id="JARBHB010000004">
    <property type="protein sequence ID" value="KAJ8886104.1"/>
    <property type="molecule type" value="Genomic_DNA"/>
</dbReference>
<evidence type="ECO:0000313" key="1">
    <source>
        <dbReference type="EMBL" id="KAJ8886104.1"/>
    </source>
</evidence>